<evidence type="ECO:0000256" key="4">
    <source>
        <dbReference type="ARBA" id="ARBA00022723"/>
    </source>
</evidence>
<dbReference type="GO" id="GO:0046872">
    <property type="term" value="F:metal ion binding"/>
    <property type="evidence" value="ECO:0007669"/>
    <property type="project" value="UniProtKB-KW"/>
</dbReference>
<evidence type="ECO:0000256" key="1">
    <source>
        <dbReference type="ARBA" id="ARBA00001966"/>
    </source>
</evidence>
<sequence>MLTFGPVPSRRLGRSLGINNIPPKICTYSCIYCQLGKTSKMKIQPQIFYLPSEIFIEVQDKVKKSKEKGEPIDYLTFVPDGEPTLDINLGQEIKLIKSLGIKIAVISNSSLIDQKQVRENLMEADLISFKIDSVEEEIWRKVDRPHRNLSLKDILNSMLKFKENFKGEIITETMLVKDINDNSQHIERVADFLAKLKPSLSYLSLPIRPPADSWVQSPSEGVVNQSYHVFKEKVDQVECLIGYEGNAFAFTGEVEEDILSITSVHPMREDALKDFLGRANSDWSVIDRLIKQGKLVESEYEGHKFYIRKFNKKR</sequence>
<dbReference type="InterPro" id="IPR007197">
    <property type="entry name" value="rSAM"/>
</dbReference>
<keyword evidence="5" id="KW-0408">Iron</keyword>
<dbReference type="InterPro" id="IPR013785">
    <property type="entry name" value="Aldolase_TIM"/>
</dbReference>
<evidence type="ECO:0000256" key="6">
    <source>
        <dbReference type="ARBA" id="ARBA00023014"/>
    </source>
</evidence>
<keyword evidence="2" id="KW-0004">4Fe-4S</keyword>
<evidence type="ECO:0000259" key="7">
    <source>
        <dbReference type="PROSITE" id="PS51918"/>
    </source>
</evidence>
<evidence type="ECO:0000313" key="9">
    <source>
        <dbReference type="Proteomes" id="UP000177701"/>
    </source>
</evidence>
<protein>
    <submittedName>
        <fullName evidence="8">Radical SAM protein</fullName>
    </submittedName>
</protein>
<evidence type="ECO:0000313" key="8">
    <source>
        <dbReference type="EMBL" id="OGD17020.1"/>
    </source>
</evidence>
<dbReference type="InterPro" id="IPR006638">
    <property type="entry name" value="Elp3/MiaA/NifB-like_rSAM"/>
</dbReference>
<dbReference type="InterPro" id="IPR040084">
    <property type="entry name" value="GTPase_Obg"/>
</dbReference>
<keyword evidence="6" id="KW-0411">Iron-sulfur</keyword>
<dbReference type="InterPro" id="IPR058240">
    <property type="entry name" value="rSAM_sf"/>
</dbReference>
<name>A0A1F5AEV6_9BACT</name>
<organism evidence="8 9">
    <name type="scientific">Candidatus Sediminicultor quintus</name>
    <dbReference type="NCBI Taxonomy" id="1797291"/>
    <lineage>
        <taxon>Bacteria</taxon>
        <taxon>Pseudomonadati</taxon>
        <taxon>Atribacterota</taxon>
        <taxon>Candidatus Phoenicimicrobiia</taxon>
        <taxon>Candidatus Pheonicimicrobiales</taxon>
        <taxon>Candidatus Phoenicimicrobiaceae</taxon>
        <taxon>Candidatus Sediminicultor</taxon>
    </lineage>
</organism>
<dbReference type="AlphaFoldDB" id="A0A1F5AEV6"/>
<dbReference type="SUPFAM" id="SSF102114">
    <property type="entry name" value="Radical SAM enzymes"/>
    <property type="match status" value="1"/>
</dbReference>
<keyword evidence="4" id="KW-0479">Metal-binding</keyword>
<evidence type="ECO:0000256" key="2">
    <source>
        <dbReference type="ARBA" id="ARBA00022485"/>
    </source>
</evidence>
<gene>
    <name evidence="8" type="ORF">A2V47_04060</name>
</gene>
<evidence type="ECO:0000256" key="3">
    <source>
        <dbReference type="ARBA" id="ARBA00022691"/>
    </source>
</evidence>
<dbReference type="SFLD" id="SFLDS00029">
    <property type="entry name" value="Radical_SAM"/>
    <property type="match status" value="1"/>
</dbReference>
<dbReference type="Pfam" id="PF04055">
    <property type="entry name" value="Radical_SAM"/>
    <property type="match status" value="1"/>
</dbReference>
<dbReference type="GO" id="GO:0003824">
    <property type="term" value="F:catalytic activity"/>
    <property type="evidence" value="ECO:0007669"/>
    <property type="project" value="InterPro"/>
</dbReference>
<dbReference type="SFLD" id="SFLDG01083">
    <property type="entry name" value="Uncharacterised_Radical_SAM_Su"/>
    <property type="match status" value="1"/>
</dbReference>
<dbReference type="CDD" id="cd01335">
    <property type="entry name" value="Radical_SAM"/>
    <property type="match status" value="1"/>
</dbReference>
<feature type="domain" description="Radical SAM core" evidence="7">
    <location>
        <begin position="8"/>
        <end position="244"/>
    </location>
</feature>
<dbReference type="Gene3D" id="3.20.20.70">
    <property type="entry name" value="Aldolase class I"/>
    <property type="match status" value="1"/>
</dbReference>
<dbReference type="EMBL" id="MEYH01000020">
    <property type="protein sequence ID" value="OGD17020.1"/>
    <property type="molecule type" value="Genomic_DNA"/>
</dbReference>
<dbReference type="Proteomes" id="UP000177701">
    <property type="component" value="Unassembled WGS sequence"/>
</dbReference>
<dbReference type="PANTHER" id="PTHR43787">
    <property type="entry name" value="FEMO COFACTOR BIOSYNTHESIS PROTEIN NIFB-RELATED"/>
    <property type="match status" value="1"/>
</dbReference>
<comment type="cofactor">
    <cofactor evidence="1">
        <name>[4Fe-4S] cluster</name>
        <dbReference type="ChEBI" id="CHEBI:49883"/>
    </cofactor>
</comment>
<comment type="caution">
    <text evidence="8">The sequence shown here is derived from an EMBL/GenBank/DDBJ whole genome shotgun (WGS) entry which is preliminary data.</text>
</comment>
<dbReference type="SMART" id="SM00729">
    <property type="entry name" value="Elp3"/>
    <property type="match status" value="1"/>
</dbReference>
<dbReference type="PANTHER" id="PTHR43787:SF11">
    <property type="entry name" value="UPF0026 PROTEIN SLR1464"/>
    <property type="match status" value="1"/>
</dbReference>
<accession>A0A1F5AEV6</accession>
<dbReference type="GO" id="GO:0051539">
    <property type="term" value="F:4 iron, 4 sulfur cluster binding"/>
    <property type="evidence" value="ECO:0007669"/>
    <property type="project" value="UniProtKB-KW"/>
</dbReference>
<keyword evidence="3" id="KW-0949">S-adenosyl-L-methionine</keyword>
<evidence type="ECO:0000256" key="5">
    <source>
        <dbReference type="ARBA" id="ARBA00023004"/>
    </source>
</evidence>
<proteinExistence type="predicted"/>
<dbReference type="PROSITE" id="PS51918">
    <property type="entry name" value="RADICAL_SAM"/>
    <property type="match status" value="1"/>
</dbReference>
<reference evidence="8 9" key="1">
    <citation type="journal article" date="2016" name="Nat. Commun.">
        <title>Thousands of microbial genomes shed light on interconnected biogeochemical processes in an aquifer system.</title>
        <authorList>
            <person name="Anantharaman K."/>
            <person name="Brown C.T."/>
            <person name="Hug L.A."/>
            <person name="Sharon I."/>
            <person name="Castelle C.J."/>
            <person name="Probst A.J."/>
            <person name="Thomas B.C."/>
            <person name="Singh A."/>
            <person name="Wilkins M.J."/>
            <person name="Karaoz U."/>
            <person name="Brodie E.L."/>
            <person name="Williams K.H."/>
            <person name="Hubbard S.S."/>
            <person name="Banfield J.F."/>
        </authorList>
    </citation>
    <scope>NUCLEOTIDE SEQUENCE [LARGE SCALE GENOMIC DNA]</scope>
</reference>
<dbReference type="STRING" id="1797291.A2V47_04060"/>